<proteinExistence type="predicted"/>
<accession>A0ABQ1FMB7</accession>
<comment type="caution">
    <text evidence="2">The sequence shown here is derived from an EMBL/GenBank/DDBJ whole genome shotgun (WGS) entry which is preliminary data.</text>
</comment>
<evidence type="ECO:0000256" key="1">
    <source>
        <dbReference type="SAM" id="MobiDB-lite"/>
    </source>
</evidence>
<protein>
    <recommendedName>
        <fullName evidence="4">DUF1579 domain-containing protein</fullName>
    </recommendedName>
</protein>
<feature type="region of interest" description="Disordered" evidence="1">
    <location>
        <begin position="1"/>
        <end position="28"/>
    </location>
</feature>
<reference evidence="3" key="1">
    <citation type="journal article" date="2019" name="Int. J. Syst. Evol. Microbiol.">
        <title>The Global Catalogue of Microorganisms (GCM) 10K type strain sequencing project: providing services to taxonomists for standard genome sequencing and annotation.</title>
        <authorList>
            <consortium name="The Broad Institute Genomics Platform"/>
            <consortium name="The Broad Institute Genome Sequencing Center for Infectious Disease"/>
            <person name="Wu L."/>
            <person name="Ma J."/>
        </authorList>
    </citation>
    <scope>NUCLEOTIDE SEQUENCE [LARGE SCALE GENOMIC DNA]</scope>
    <source>
        <strain evidence="3">CGMCC 1.15439</strain>
    </source>
</reference>
<keyword evidence="3" id="KW-1185">Reference proteome</keyword>
<sequence>MNPAWAQASSPSDMTMPATATHPSSAQEQRNLATFAKIKNLAGEWKAPLDDNGTMVNIFRPFAYGTKVLAEEWENGRHITSTIFYMVDGELRADHYCDYRNEPRYTLEPATNDANTLQFKFRYATNLDRYPIHFHSTTWRLVDNNHLVQDWYTEGDKKPVAPIRMEFTRTKLSVREDGSPTVFSVDEVEKAKS</sequence>
<evidence type="ECO:0000313" key="3">
    <source>
        <dbReference type="Proteomes" id="UP000620046"/>
    </source>
</evidence>
<evidence type="ECO:0000313" key="2">
    <source>
        <dbReference type="EMBL" id="GGA20131.1"/>
    </source>
</evidence>
<name>A0ABQ1FMB7_9GAMM</name>
<gene>
    <name evidence="2" type="ORF">GCM10010981_05190</name>
</gene>
<dbReference type="Proteomes" id="UP000620046">
    <property type="component" value="Unassembled WGS sequence"/>
</dbReference>
<organism evidence="2 3">
    <name type="scientific">Dyella nitratireducens</name>
    <dbReference type="NCBI Taxonomy" id="1849580"/>
    <lineage>
        <taxon>Bacteria</taxon>
        <taxon>Pseudomonadati</taxon>
        <taxon>Pseudomonadota</taxon>
        <taxon>Gammaproteobacteria</taxon>
        <taxon>Lysobacterales</taxon>
        <taxon>Rhodanobacteraceae</taxon>
        <taxon>Dyella</taxon>
    </lineage>
</organism>
<dbReference type="EMBL" id="BMJA01000001">
    <property type="protein sequence ID" value="GGA20131.1"/>
    <property type="molecule type" value="Genomic_DNA"/>
</dbReference>
<evidence type="ECO:0008006" key="4">
    <source>
        <dbReference type="Google" id="ProtNLM"/>
    </source>
</evidence>